<feature type="compositionally biased region" description="Basic and acidic residues" evidence="1">
    <location>
        <begin position="1"/>
        <end position="14"/>
    </location>
</feature>
<dbReference type="Proteomes" id="UP000035932">
    <property type="component" value="Unassembled WGS sequence"/>
</dbReference>
<evidence type="ECO:0000256" key="1">
    <source>
        <dbReference type="SAM" id="MobiDB-lite"/>
    </source>
</evidence>
<dbReference type="STRING" id="66430.ACS04_04930"/>
<evidence type="ECO:0000256" key="2">
    <source>
        <dbReference type="SAM" id="SignalP"/>
    </source>
</evidence>
<feature type="chain" id="PRO_5038966244" description="DUF4232 domain-containing protein" evidence="2">
    <location>
        <begin position="43"/>
        <end position="193"/>
    </location>
</feature>
<gene>
    <name evidence="4" type="ORF">ACS04_04930</name>
</gene>
<protein>
    <recommendedName>
        <fullName evidence="3">DUF4232 domain-containing protein</fullName>
    </recommendedName>
</protein>
<reference evidence="4 5" key="1">
    <citation type="submission" date="2015-06" db="EMBL/GenBank/DDBJ databases">
        <title>Recapitulation of the evolution of biosynthetic gene clusters reveals hidden chemical diversity on bacterial genomes.</title>
        <authorList>
            <person name="Cruz-Morales P."/>
            <person name="Martinez-Guerrero C."/>
            <person name="Morales-Escalante M.A."/>
            <person name="Yanez-Guerra L.A."/>
            <person name="Kopp J.F."/>
            <person name="Feldmann J."/>
            <person name="Ramos-Aboites H.E."/>
            <person name="Barona-Gomez F."/>
        </authorList>
    </citation>
    <scope>NUCLEOTIDE SEQUENCE [LARGE SCALE GENOMIC DNA]</scope>
    <source>
        <strain evidence="4 5">ATCC 31245</strain>
    </source>
</reference>
<dbReference type="AlphaFoldDB" id="A0A0J7ANX7"/>
<dbReference type="PATRIC" id="fig|66430.4.peg.2679"/>
<name>A0A0J7ANX7_9ACTN</name>
<dbReference type="InterPro" id="IPR025326">
    <property type="entry name" value="DUF4232"/>
</dbReference>
<comment type="caution">
    <text evidence="4">The sequence shown here is derived from an EMBL/GenBank/DDBJ whole genome shotgun (WGS) entry which is preliminary data.</text>
</comment>
<feature type="signal peptide" evidence="2">
    <location>
        <begin position="1"/>
        <end position="42"/>
    </location>
</feature>
<evidence type="ECO:0000313" key="4">
    <source>
        <dbReference type="EMBL" id="KMO98926.1"/>
    </source>
</evidence>
<evidence type="ECO:0000259" key="3">
    <source>
        <dbReference type="Pfam" id="PF14016"/>
    </source>
</evidence>
<dbReference type="Pfam" id="PF14016">
    <property type="entry name" value="DUF4232"/>
    <property type="match status" value="1"/>
</dbReference>
<feature type="region of interest" description="Disordered" evidence="1">
    <location>
        <begin position="1"/>
        <end position="20"/>
    </location>
</feature>
<dbReference type="EMBL" id="LFML01000017">
    <property type="protein sequence ID" value="KMO98926.1"/>
    <property type="molecule type" value="Genomic_DNA"/>
</dbReference>
<keyword evidence="5" id="KW-1185">Reference proteome</keyword>
<evidence type="ECO:0000313" key="5">
    <source>
        <dbReference type="Proteomes" id="UP000035932"/>
    </source>
</evidence>
<keyword evidence="2" id="KW-0732">Signal</keyword>
<sequence>MGRWEGRTVEESPMKRSKTRRTAIKASSAVLLAGFLSATLVAGSGAAATGEGPRRAPAAACTSKQIVADGAQRTGSAQVRVTVTNKGTKPCVLNGFPTVALAGQGSPDKNKPVQVVRVGTSAPVRLAAGGRASAQLTFTPVLGEADGYCASGSDPVVAPTMVVGVAGGRYQLAPSDGGEFALCGTTVRATAFH</sequence>
<accession>A0A0J7ANX7</accession>
<proteinExistence type="predicted"/>
<feature type="domain" description="DUF4232" evidence="3">
    <location>
        <begin position="61"/>
        <end position="192"/>
    </location>
</feature>
<organism evidence="4 5">
    <name type="scientific">Streptomyces roseus</name>
    <dbReference type="NCBI Taxonomy" id="66430"/>
    <lineage>
        <taxon>Bacteria</taxon>
        <taxon>Bacillati</taxon>
        <taxon>Actinomycetota</taxon>
        <taxon>Actinomycetes</taxon>
        <taxon>Kitasatosporales</taxon>
        <taxon>Streptomycetaceae</taxon>
        <taxon>Streptomyces</taxon>
    </lineage>
</organism>